<proteinExistence type="predicted"/>
<reference evidence="2" key="1">
    <citation type="journal article" date="2015" name="ISME J.">
        <title>Draft Genome Sequence of Streptomyces incarnatus NRRL8089, which Produces the Nucleoside Antibiotic Sinefungin.</title>
        <authorList>
            <person name="Oshima K."/>
            <person name="Hattori M."/>
            <person name="Shimizu H."/>
            <person name="Fukuda K."/>
            <person name="Nemoto M."/>
            <person name="Inagaki K."/>
            <person name="Tamura T."/>
        </authorList>
    </citation>
    <scope>NUCLEOTIDE SEQUENCE</scope>
    <source>
        <strain evidence="2">FACHB-1277</strain>
    </source>
</reference>
<name>A0A926Z6I5_9CYAN</name>
<dbReference type="Pfam" id="PF13182">
    <property type="entry name" value="DUF4007"/>
    <property type="match status" value="1"/>
</dbReference>
<reference evidence="2" key="2">
    <citation type="submission" date="2020-08" db="EMBL/GenBank/DDBJ databases">
        <authorList>
            <person name="Chen M."/>
            <person name="Teng W."/>
            <person name="Zhao L."/>
            <person name="Hu C."/>
            <person name="Zhou Y."/>
            <person name="Han B."/>
            <person name="Song L."/>
            <person name="Shu W."/>
        </authorList>
    </citation>
    <scope>NUCLEOTIDE SEQUENCE</scope>
    <source>
        <strain evidence="2">FACHB-1277</strain>
    </source>
</reference>
<dbReference type="AlphaFoldDB" id="A0A926Z6I5"/>
<dbReference type="RefSeq" id="WP_190351068.1">
    <property type="nucleotide sequence ID" value="NZ_JACJPY010000031.1"/>
</dbReference>
<protein>
    <submittedName>
        <fullName evidence="2">DUF4007 family protein</fullName>
    </submittedName>
</protein>
<comment type="caution">
    <text evidence="2">The sequence shown here is derived from an EMBL/GenBank/DDBJ whole genome shotgun (WGS) entry which is preliminary data.</text>
</comment>
<sequence length="282" mass="31966">MSEFNLSFHGSFALKKEDILRMIKVAEEEKGADDTKQNLMSRTGLGNEKVLRIKAWSIRSGLVERETGKLTPQGAIARKHDPYLQSPITDWLMHFYLSFSDKGLATPPPDPADWGGWTWFVYSFLPNHLNFSRSTLDNAANQIYETDKKKAKSISDDLLKVLKAYTDKKDALAQINFLKSPAKDQYIAGQANLPPDELIAYFLAKICERDFQGLSQINCDRLLNHPYGLAPILGISPDQVQDLLDRLSGKGIIEQYKTVPPFQVIPRWHDPLDLLEKAYVNN</sequence>
<evidence type="ECO:0000259" key="1">
    <source>
        <dbReference type="Pfam" id="PF13182"/>
    </source>
</evidence>
<accession>A0A926Z6I5</accession>
<feature type="domain" description="DUF4007" evidence="1">
    <location>
        <begin position="8"/>
        <end position="249"/>
    </location>
</feature>
<organism evidence="2 3">
    <name type="scientific">Pseudanabaena cinerea FACHB-1277</name>
    <dbReference type="NCBI Taxonomy" id="2949581"/>
    <lineage>
        <taxon>Bacteria</taxon>
        <taxon>Bacillati</taxon>
        <taxon>Cyanobacteriota</taxon>
        <taxon>Cyanophyceae</taxon>
        <taxon>Pseudanabaenales</taxon>
        <taxon>Pseudanabaenaceae</taxon>
        <taxon>Pseudanabaena</taxon>
        <taxon>Pseudanabaena cinerea</taxon>
    </lineage>
</organism>
<dbReference type="Proteomes" id="UP000631421">
    <property type="component" value="Unassembled WGS sequence"/>
</dbReference>
<gene>
    <name evidence="2" type="ORF">H6F44_11350</name>
</gene>
<evidence type="ECO:0000313" key="3">
    <source>
        <dbReference type="Proteomes" id="UP000631421"/>
    </source>
</evidence>
<keyword evidence="3" id="KW-1185">Reference proteome</keyword>
<evidence type="ECO:0000313" key="2">
    <source>
        <dbReference type="EMBL" id="MBD2150710.1"/>
    </source>
</evidence>
<dbReference type="InterPro" id="IPR025248">
    <property type="entry name" value="DUF4007"/>
</dbReference>
<dbReference type="EMBL" id="JACJPY010000031">
    <property type="protein sequence ID" value="MBD2150710.1"/>
    <property type="molecule type" value="Genomic_DNA"/>
</dbReference>